<accession>A0AAU9E6M3</accession>
<protein>
    <submittedName>
        <fullName evidence="2">DUF3343 domain-containing protein</fullName>
    </submittedName>
</protein>
<evidence type="ECO:0000313" key="3">
    <source>
        <dbReference type="Proteomes" id="UP001321786"/>
    </source>
</evidence>
<dbReference type="RefSeq" id="WP_338536002.1">
    <property type="nucleotide sequence ID" value="NZ_AP028654.1"/>
</dbReference>
<reference evidence="2 3" key="1">
    <citation type="submission" date="2023-08" db="EMBL/GenBank/DDBJ databases">
        <title>Helicovermis profunda gen. nov., sp. nov., a novel mesophilic, fermentative bacterium within the Bacillota from a deep-sea hydrothermal vent chimney.</title>
        <authorList>
            <person name="Miyazaki U."/>
            <person name="Mizutani D."/>
            <person name="Hashimoto Y."/>
            <person name="Tame A."/>
            <person name="Sawayama S."/>
            <person name="Miyazaki J."/>
            <person name="Takai K."/>
            <person name="Nakagawa S."/>
        </authorList>
    </citation>
    <scope>NUCLEOTIDE SEQUENCE [LARGE SCALE GENOMIC DNA]</scope>
    <source>
        <strain evidence="2 3">S502</strain>
    </source>
</reference>
<dbReference type="AlphaFoldDB" id="A0AAU9E6M3"/>
<dbReference type="InterPro" id="IPR021778">
    <property type="entry name" value="Se/S_carrier-like"/>
</dbReference>
<evidence type="ECO:0000313" key="2">
    <source>
        <dbReference type="EMBL" id="BEP30416.1"/>
    </source>
</evidence>
<dbReference type="Proteomes" id="UP001321786">
    <property type="component" value="Chromosome"/>
</dbReference>
<feature type="domain" description="Putative Se/S carrier protein-like" evidence="1">
    <location>
        <begin position="7"/>
        <end position="65"/>
    </location>
</feature>
<keyword evidence="3" id="KW-1185">Reference proteome</keyword>
<organism evidence="2 3">
    <name type="scientific">Helicovermis profundi</name>
    <dbReference type="NCBI Taxonomy" id="3065157"/>
    <lineage>
        <taxon>Bacteria</taxon>
        <taxon>Bacillati</taxon>
        <taxon>Bacillota</taxon>
        <taxon>Clostridia</taxon>
        <taxon>Helicovermis</taxon>
    </lineage>
</organism>
<dbReference type="Pfam" id="PF11823">
    <property type="entry name" value="Se_S_carrier"/>
    <property type="match status" value="1"/>
</dbReference>
<gene>
    <name evidence="2" type="ORF">HLPR_27470</name>
</gene>
<proteinExistence type="predicted"/>
<evidence type="ECO:0000259" key="1">
    <source>
        <dbReference type="Pfam" id="PF11823"/>
    </source>
</evidence>
<dbReference type="EMBL" id="AP028654">
    <property type="protein sequence ID" value="BEP30416.1"/>
    <property type="molecule type" value="Genomic_DNA"/>
</dbReference>
<dbReference type="KEGG" id="hprf:HLPR_27470"/>
<name>A0AAU9E6M3_9FIRM</name>
<sequence>MLSKEFYIIAFNSTHKAIKTEKNLKELISVELIPTPREISANCGLSLRFKENNLEFIREKLAKVDTDGMVIYYIDKMNDKKKVSIIEWS</sequence>